<evidence type="ECO:0000313" key="2">
    <source>
        <dbReference type="Proteomes" id="UP001586593"/>
    </source>
</evidence>
<dbReference type="Proteomes" id="UP001586593">
    <property type="component" value="Unassembled WGS sequence"/>
</dbReference>
<keyword evidence="2" id="KW-1185">Reference proteome</keyword>
<name>A0ABR3WXY6_9PEZI</name>
<evidence type="ECO:0000313" key="1">
    <source>
        <dbReference type="EMBL" id="KAL1868554.1"/>
    </source>
</evidence>
<dbReference type="EMBL" id="JAZHXJ010000213">
    <property type="protein sequence ID" value="KAL1868554.1"/>
    <property type="molecule type" value="Genomic_DNA"/>
</dbReference>
<sequence length="152" mass="16892">MSGPEQETYPTLRAFERARVLRAPSPLPFFLPVQLLVMGLLVEALRPVQDTCMRGLSDPSCLEFLARLYFEAGGIADPRTVTLRSMNEAVAAIRDPIRQREILERLYMNYYGGVAKEDFDEFAFGALDLLRLAIEGAARAHGISVADSESVN</sequence>
<gene>
    <name evidence="1" type="ORF">VTK73DRAFT_3610</name>
</gene>
<protein>
    <submittedName>
        <fullName evidence="1">Uncharacterized protein</fullName>
    </submittedName>
</protein>
<reference evidence="1 2" key="1">
    <citation type="journal article" date="2024" name="Commun. Biol.">
        <title>Comparative genomic analysis of thermophilic fungi reveals convergent evolutionary adaptations and gene losses.</title>
        <authorList>
            <person name="Steindorff A.S."/>
            <person name="Aguilar-Pontes M.V."/>
            <person name="Robinson A.J."/>
            <person name="Andreopoulos B."/>
            <person name="LaButti K."/>
            <person name="Kuo A."/>
            <person name="Mondo S."/>
            <person name="Riley R."/>
            <person name="Otillar R."/>
            <person name="Haridas S."/>
            <person name="Lipzen A."/>
            <person name="Grimwood J."/>
            <person name="Schmutz J."/>
            <person name="Clum A."/>
            <person name="Reid I.D."/>
            <person name="Moisan M.C."/>
            <person name="Butler G."/>
            <person name="Nguyen T.T.M."/>
            <person name="Dewar K."/>
            <person name="Conant G."/>
            <person name="Drula E."/>
            <person name="Henrissat B."/>
            <person name="Hansel C."/>
            <person name="Singer S."/>
            <person name="Hutchinson M.I."/>
            <person name="de Vries R.P."/>
            <person name="Natvig D.O."/>
            <person name="Powell A.J."/>
            <person name="Tsang A."/>
            <person name="Grigoriev I.V."/>
        </authorList>
    </citation>
    <scope>NUCLEOTIDE SEQUENCE [LARGE SCALE GENOMIC DNA]</scope>
    <source>
        <strain evidence="1 2">ATCC 24622</strain>
    </source>
</reference>
<accession>A0ABR3WXY6</accession>
<organism evidence="1 2">
    <name type="scientific">Phialemonium thermophilum</name>
    <dbReference type="NCBI Taxonomy" id="223376"/>
    <lineage>
        <taxon>Eukaryota</taxon>
        <taxon>Fungi</taxon>
        <taxon>Dikarya</taxon>
        <taxon>Ascomycota</taxon>
        <taxon>Pezizomycotina</taxon>
        <taxon>Sordariomycetes</taxon>
        <taxon>Sordariomycetidae</taxon>
        <taxon>Cephalothecales</taxon>
        <taxon>Cephalothecaceae</taxon>
        <taxon>Phialemonium</taxon>
    </lineage>
</organism>
<comment type="caution">
    <text evidence="1">The sequence shown here is derived from an EMBL/GenBank/DDBJ whole genome shotgun (WGS) entry which is preliminary data.</text>
</comment>
<proteinExistence type="predicted"/>